<dbReference type="Proteomes" id="UP000245119">
    <property type="component" value="Linkage Group LG1"/>
</dbReference>
<protein>
    <submittedName>
        <fullName evidence="2">Uncharacterized protein</fullName>
    </submittedName>
</protein>
<evidence type="ECO:0000313" key="2">
    <source>
        <dbReference type="EMBL" id="PVD37800.1"/>
    </source>
</evidence>
<feature type="chain" id="PRO_5015717376" evidence="1">
    <location>
        <begin position="26"/>
        <end position="118"/>
    </location>
</feature>
<gene>
    <name evidence="2" type="ORF">C0Q70_00402</name>
</gene>
<accession>A0A2T7PWN5</accession>
<organism evidence="2 3">
    <name type="scientific">Pomacea canaliculata</name>
    <name type="common">Golden apple snail</name>
    <dbReference type="NCBI Taxonomy" id="400727"/>
    <lineage>
        <taxon>Eukaryota</taxon>
        <taxon>Metazoa</taxon>
        <taxon>Spiralia</taxon>
        <taxon>Lophotrochozoa</taxon>
        <taxon>Mollusca</taxon>
        <taxon>Gastropoda</taxon>
        <taxon>Caenogastropoda</taxon>
        <taxon>Architaenioglossa</taxon>
        <taxon>Ampullarioidea</taxon>
        <taxon>Ampullariidae</taxon>
        <taxon>Pomacea</taxon>
    </lineage>
</organism>
<reference evidence="2 3" key="1">
    <citation type="submission" date="2018-04" db="EMBL/GenBank/DDBJ databases">
        <title>The genome of golden apple snail Pomacea canaliculata provides insight into stress tolerance and invasive adaptation.</title>
        <authorList>
            <person name="Liu C."/>
            <person name="Liu B."/>
            <person name="Ren Y."/>
            <person name="Zhang Y."/>
            <person name="Wang H."/>
            <person name="Li S."/>
            <person name="Jiang F."/>
            <person name="Yin L."/>
            <person name="Zhang G."/>
            <person name="Qian W."/>
            <person name="Fan W."/>
        </authorList>
    </citation>
    <scope>NUCLEOTIDE SEQUENCE [LARGE SCALE GENOMIC DNA]</scope>
    <source>
        <strain evidence="2">SZHN2017</strain>
        <tissue evidence="2">Muscle</tissue>
    </source>
</reference>
<evidence type="ECO:0000256" key="1">
    <source>
        <dbReference type="SAM" id="SignalP"/>
    </source>
</evidence>
<feature type="signal peptide" evidence="1">
    <location>
        <begin position="1"/>
        <end position="25"/>
    </location>
</feature>
<keyword evidence="1" id="KW-0732">Signal</keyword>
<evidence type="ECO:0000313" key="3">
    <source>
        <dbReference type="Proteomes" id="UP000245119"/>
    </source>
</evidence>
<name>A0A2T7PWN5_POMCA</name>
<proteinExistence type="predicted"/>
<comment type="caution">
    <text evidence="2">The sequence shown here is derived from an EMBL/GenBank/DDBJ whole genome shotgun (WGS) entry which is preliminary data.</text>
</comment>
<dbReference type="AlphaFoldDB" id="A0A2T7PWN5"/>
<sequence>MEAESTMEKTACLVALLTLATLCSAQPKDKIRHEETIRVSDLLLRQMCQLNPNSHFCLNNTRVPTVDKRDFSQDVQGVSTYKRLRHRGAAFAGDTDTGPDVNDDELIQTIHELLSHKL</sequence>
<dbReference type="EMBL" id="PZQS01000001">
    <property type="protein sequence ID" value="PVD37800.1"/>
    <property type="molecule type" value="Genomic_DNA"/>
</dbReference>
<keyword evidence="3" id="KW-1185">Reference proteome</keyword>